<accession>A0A3B0AXA1</accession>
<dbReference type="PANTHER" id="PTHR46911">
    <property type="match status" value="1"/>
</dbReference>
<evidence type="ECO:0000313" key="9">
    <source>
        <dbReference type="Proteomes" id="UP000270343"/>
    </source>
</evidence>
<organism evidence="8 9">
    <name type="scientific">Streptomyces klenkii</name>
    <dbReference type="NCBI Taxonomy" id="1420899"/>
    <lineage>
        <taxon>Bacteria</taxon>
        <taxon>Bacillati</taxon>
        <taxon>Actinomycetota</taxon>
        <taxon>Actinomycetes</taxon>
        <taxon>Kitasatosporales</taxon>
        <taxon>Streptomycetaceae</taxon>
        <taxon>Streptomyces</taxon>
    </lineage>
</organism>
<proteinExistence type="inferred from homology"/>
<evidence type="ECO:0000313" key="8">
    <source>
        <dbReference type="EMBL" id="RKN64998.1"/>
    </source>
</evidence>
<evidence type="ECO:0000256" key="5">
    <source>
        <dbReference type="RuleBase" id="RU003523"/>
    </source>
</evidence>
<feature type="region of interest" description="Disordered" evidence="6">
    <location>
        <begin position="1"/>
        <end position="23"/>
    </location>
</feature>
<dbReference type="Pfam" id="PF00682">
    <property type="entry name" value="HMGL-like"/>
    <property type="match status" value="1"/>
</dbReference>
<comment type="similarity">
    <text evidence="2">Belongs to the alpha-IPM synthase/homocitrate synthase family. LeuA type 2 subfamily.</text>
</comment>
<keyword evidence="9" id="KW-1185">Reference proteome</keyword>
<keyword evidence="4 5" id="KW-0808">Transferase</keyword>
<dbReference type="EMBL" id="RBAM01000013">
    <property type="protein sequence ID" value="RKN64998.1"/>
    <property type="molecule type" value="Genomic_DNA"/>
</dbReference>
<dbReference type="PROSITE" id="PS00816">
    <property type="entry name" value="AIPM_HOMOCIT_SYNTH_2"/>
    <property type="match status" value="1"/>
</dbReference>
<dbReference type="Gene3D" id="3.20.20.70">
    <property type="entry name" value="Aldolase class I"/>
    <property type="match status" value="1"/>
</dbReference>
<dbReference type="InterPro" id="IPR036230">
    <property type="entry name" value="LeuA_allosteric_dom_sf"/>
</dbReference>
<dbReference type="NCBIfam" id="NF002991">
    <property type="entry name" value="PRK03739.1"/>
    <property type="match status" value="1"/>
</dbReference>
<dbReference type="GO" id="GO:0019752">
    <property type="term" value="P:carboxylic acid metabolic process"/>
    <property type="evidence" value="ECO:0007669"/>
    <property type="project" value="InterPro"/>
</dbReference>
<dbReference type="PROSITE" id="PS50991">
    <property type="entry name" value="PYR_CT"/>
    <property type="match status" value="1"/>
</dbReference>
<feature type="region of interest" description="Disordered" evidence="6">
    <location>
        <begin position="560"/>
        <end position="582"/>
    </location>
</feature>
<dbReference type="OrthoDB" id="9803573at2"/>
<dbReference type="AlphaFoldDB" id="A0A3B0AXA1"/>
<dbReference type="Gene3D" id="3.30.160.270">
    <property type="match status" value="1"/>
</dbReference>
<dbReference type="Proteomes" id="UP000270343">
    <property type="component" value="Unassembled WGS sequence"/>
</dbReference>
<evidence type="ECO:0000256" key="2">
    <source>
        <dbReference type="ARBA" id="ARBA00009767"/>
    </source>
</evidence>
<comment type="catalytic activity">
    <reaction evidence="1">
        <text>3-methyl-2-oxobutanoate + acetyl-CoA + H2O = (2S)-2-isopropylmalate + CoA + H(+)</text>
        <dbReference type="Rhea" id="RHEA:21524"/>
        <dbReference type="ChEBI" id="CHEBI:1178"/>
        <dbReference type="ChEBI" id="CHEBI:11851"/>
        <dbReference type="ChEBI" id="CHEBI:15377"/>
        <dbReference type="ChEBI" id="CHEBI:15378"/>
        <dbReference type="ChEBI" id="CHEBI:57287"/>
        <dbReference type="ChEBI" id="CHEBI:57288"/>
        <dbReference type="EC" id="2.3.3.13"/>
    </reaction>
</comment>
<evidence type="ECO:0000256" key="1">
    <source>
        <dbReference type="ARBA" id="ARBA00000064"/>
    </source>
</evidence>
<dbReference type="InterPro" id="IPR013785">
    <property type="entry name" value="Aldolase_TIM"/>
</dbReference>
<evidence type="ECO:0000256" key="6">
    <source>
        <dbReference type="SAM" id="MobiDB-lite"/>
    </source>
</evidence>
<comment type="caution">
    <text evidence="8">The sequence shown here is derived from an EMBL/GenBank/DDBJ whole genome shotgun (WGS) entry which is preliminary data.</text>
</comment>
<keyword evidence="8" id="KW-0012">Acyltransferase</keyword>
<dbReference type="InterPro" id="IPR054692">
    <property type="entry name" value="LeuA-like_post-cat"/>
</dbReference>
<evidence type="ECO:0000259" key="7">
    <source>
        <dbReference type="PROSITE" id="PS50991"/>
    </source>
</evidence>
<reference evidence="8 9" key="1">
    <citation type="journal article" date="2015" name="Antonie Van Leeuwenhoek">
        <title>Streptomyces klenkii sp. nov., isolated from deep marine sediment.</title>
        <authorList>
            <person name="Veyisoglu A."/>
            <person name="Sahin N."/>
        </authorList>
    </citation>
    <scope>NUCLEOTIDE SEQUENCE [LARGE SCALE GENOMIC DNA]</scope>
    <source>
        <strain evidence="8 9">KCTC 29202</strain>
    </source>
</reference>
<dbReference type="Pfam" id="PF22615">
    <property type="entry name" value="IPMS_D2"/>
    <property type="match status" value="1"/>
</dbReference>
<dbReference type="GO" id="GO:0003852">
    <property type="term" value="F:2-isopropylmalate synthase activity"/>
    <property type="evidence" value="ECO:0007669"/>
    <property type="project" value="UniProtKB-EC"/>
</dbReference>
<feature type="domain" description="Pyruvate carboxyltransferase" evidence="7">
    <location>
        <begin position="56"/>
        <end position="329"/>
    </location>
</feature>
<protein>
    <recommendedName>
        <fullName evidence="3">2-isopropylmalate synthase</fullName>
        <ecNumber evidence="3">2.3.3.13</ecNumber>
    </recommendedName>
</protein>
<dbReference type="EC" id="2.3.3.13" evidence="3"/>
<name>A0A3B0AXA1_9ACTN</name>
<evidence type="ECO:0000256" key="3">
    <source>
        <dbReference type="ARBA" id="ARBA00012973"/>
    </source>
</evidence>
<sequence>MRTPSSAVGHPAGQPWWNAQQPSGMPVHRYRRAVPQELPGPGTPRPWLDRPLDRAPLWSSVDLRDGNQALANPMDGKRKRTMFDLLVRLGLKDIEIGYPSAAETEFAFVRHLVTGGHIPDDVTVSVFTSARPDAIDRTFEAIRGADRAVVHLCHATACLWREIVFRMTPSEVMALARDGAERMVRLADRAGGDIRFEYSPETFNVTEPGFALEIANTVAEIVDATPERPLILNLPSTVEMHAPDVFADQIAWMDRHLDRRDSIILSVHPHNDRGTAVAAAEYALAAGADRVEGTLFGNGERTGNVCLVTLALNLFSRGIDPQLDLSDLPAVRQTAEECTEMGVPPRHPYAGDLVFTAFSGTHQDAIAKGLAHLRDQAATAGRAPAELPWDVPYLPIDPQDIGRSYEAIIRVNSQSGKGGIAYVLRSGWGLDLPVELRVEFAAAIQQVTNATGAELEPQRIWDAFRAQYCDPGGWAGFTAPGTVTGDDPGDAADAVLAAARERGVRAGTDRLEHDGAGSATGAAHACYARILVEERPVWGVGLGASARAAAVNAVLSALHRSGLRPEDSAPEPQPAGPKEGTR</sequence>
<dbReference type="PANTHER" id="PTHR46911:SF1">
    <property type="entry name" value="2-ISOPROPYLMALATE SYNTHASE"/>
    <property type="match status" value="1"/>
</dbReference>
<gene>
    <name evidence="8" type="ORF">D7231_27320</name>
</gene>
<dbReference type="SUPFAM" id="SSF51569">
    <property type="entry name" value="Aldolase"/>
    <property type="match status" value="1"/>
</dbReference>
<dbReference type="InterPro" id="IPR000891">
    <property type="entry name" value="PYR_CT"/>
</dbReference>
<dbReference type="PROSITE" id="PS00815">
    <property type="entry name" value="AIPM_HOMOCIT_SYNTH_1"/>
    <property type="match status" value="1"/>
</dbReference>
<evidence type="ECO:0000256" key="4">
    <source>
        <dbReference type="ARBA" id="ARBA00022679"/>
    </source>
</evidence>
<dbReference type="SUPFAM" id="SSF89000">
    <property type="entry name" value="post-HMGL domain-like"/>
    <property type="match status" value="1"/>
</dbReference>
<dbReference type="InterPro" id="IPR002034">
    <property type="entry name" value="AIPM/Hcit_synth_CS"/>
</dbReference>